<evidence type="ECO:0000313" key="2">
    <source>
        <dbReference type="EMBL" id="KAI3963520.1"/>
    </source>
</evidence>
<protein>
    <submittedName>
        <fullName evidence="2">Uncharacterized protein</fullName>
    </submittedName>
</protein>
<comment type="caution">
    <text evidence="2">The sequence shown here is derived from an EMBL/GenBank/DDBJ whole genome shotgun (WGS) entry which is preliminary data.</text>
</comment>
<feature type="region of interest" description="Disordered" evidence="1">
    <location>
        <begin position="1"/>
        <end position="24"/>
    </location>
</feature>
<feature type="compositionally biased region" description="Low complexity" evidence="1">
    <location>
        <begin position="15"/>
        <end position="24"/>
    </location>
</feature>
<keyword evidence="3" id="KW-1185">Reference proteome</keyword>
<reference evidence="2" key="1">
    <citation type="submission" date="2022-04" db="EMBL/GenBank/DDBJ databases">
        <title>A functionally conserved STORR gene fusion in Papaver species that diverged 16.8 million years ago.</title>
        <authorList>
            <person name="Catania T."/>
        </authorList>
    </citation>
    <scope>NUCLEOTIDE SEQUENCE</scope>
    <source>
        <strain evidence="2">S-188037</strain>
    </source>
</reference>
<sequence length="68" mass="7633">MASTSGTKETHDEPSSSSSSTSSSVKDLIEHVFSWIRNLQICLFWVMLYLKLLRTCSGLEVVGLWLLL</sequence>
<dbReference type="Proteomes" id="UP001202328">
    <property type="component" value="Unassembled WGS sequence"/>
</dbReference>
<organism evidence="2 3">
    <name type="scientific">Papaver atlanticum</name>
    <dbReference type="NCBI Taxonomy" id="357466"/>
    <lineage>
        <taxon>Eukaryota</taxon>
        <taxon>Viridiplantae</taxon>
        <taxon>Streptophyta</taxon>
        <taxon>Embryophyta</taxon>
        <taxon>Tracheophyta</taxon>
        <taxon>Spermatophyta</taxon>
        <taxon>Magnoliopsida</taxon>
        <taxon>Ranunculales</taxon>
        <taxon>Papaveraceae</taxon>
        <taxon>Papaveroideae</taxon>
        <taxon>Papaver</taxon>
    </lineage>
</organism>
<dbReference type="AlphaFoldDB" id="A0AAD4XWS8"/>
<dbReference type="EMBL" id="JAJJMB010000061">
    <property type="protein sequence ID" value="KAI3963520.1"/>
    <property type="molecule type" value="Genomic_DNA"/>
</dbReference>
<name>A0AAD4XWS8_9MAGN</name>
<evidence type="ECO:0000313" key="3">
    <source>
        <dbReference type="Proteomes" id="UP001202328"/>
    </source>
</evidence>
<evidence type="ECO:0000256" key="1">
    <source>
        <dbReference type="SAM" id="MobiDB-lite"/>
    </source>
</evidence>
<proteinExistence type="predicted"/>
<accession>A0AAD4XWS8</accession>
<gene>
    <name evidence="2" type="ORF">MKW98_022942</name>
</gene>